<feature type="compositionally biased region" description="Basic and acidic residues" evidence="1">
    <location>
        <begin position="39"/>
        <end position="58"/>
    </location>
</feature>
<keyword evidence="3" id="KW-1185">Reference proteome</keyword>
<sequence>MLDIFTGKVMIGEYQETFSEAKKEEEDQEKSEQIAPKMTSKESESKKGMESESRKHLGEGLPSTNNKKTVTHSHKLSNTKNFEIFILSNLKSLQNQVRELLNYLNPWSIGIVFQEFVI</sequence>
<proteinExistence type="predicted"/>
<dbReference type="Proteomes" id="UP000276133">
    <property type="component" value="Unassembled WGS sequence"/>
</dbReference>
<dbReference type="AlphaFoldDB" id="A0A3M7RJG0"/>
<dbReference type="EMBL" id="REGN01003250">
    <property type="protein sequence ID" value="RNA23609.1"/>
    <property type="molecule type" value="Genomic_DNA"/>
</dbReference>
<comment type="caution">
    <text evidence="2">The sequence shown here is derived from an EMBL/GenBank/DDBJ whole genome shotgun (WGS) entry which is preliminary data.</text>
</comment>
<gene>
    <name evidence="2" type="ORF">BpHYR1_032198</name>
</gene>
<name>A0A3M7RJG0_BRAPC</name>
<accession>A0A3M7RJG0</accession>
<reference evidence="2 3" key="1">
    <citation type="journal article" date="2018" name="Sci. Rep.">
        <title>Genomic signatures of local adaptation to the degree of environmental predictability in rotifers.</title>
        <authorList>
            <person name="Franch-Gras L."/>
            <person name="Hahn C."/>
            <person name="Garcia-Roger E.M."/>
            <person name="Carmona M.J."/>
            <person name="Serra M."/>
            <person name="Gomez A."/>
        </authorList>
    </citation>
    <scope>NUCLEOTIDE SEQUENCE [LARGE SCALE GENOMIC DNA]</scope>
    <source>
        <strain evidence="2">HYR1</strain>
    </source>
</reference>
<feature type="region of interest" description="Disordered" evidence="1">
    <location>
        <begin position="19"/>
        <end position="73"/>
    </location>
</feature>
<evidence type="ECO:0000256" key="1">
    <source>
        <dbReference type="SAM" id="MobiDB-lite"/>
    </source>
</evidence>
<evidence type="ECO:0000313" key="3">
    <source>
        <dbReference type="Proteomes" id="UP000276133"/>
    </source>
</evidence>
<evidence type="ECO:0000313" key="2">
    <source>
        <dbReference type="EMBL" id="RNA23609.1"/>
    </source>
</evidence>
<protein>
    <submittedName>
        <fullName evidence="2">Uncharacterized protein</fullName>
    </submittedName>
</protein>
<organism evidence="2 3">
    <name type="scientific">Brachionus plicatilis</name>
    <name type="common">Marine rotifer</name>
    <name type="synonym">Brachionus muelleri</name>
    <dbReference type="NCBI Taxonomy" id="10195"/>
    <lineage>
        <taxon>Eukaryota</taxon>
        <taxon>Metazoa</taxon>
        <taxon>Spiralia</taxon>
        <taxon>Gnathifera</taxon>
        <taxon>Rotifera</taxon>
        <taxon>Eurotatoria</taxon>
        <taxon>Monogononta</taxon>
        <taxon>Pseudotrocha</taxon>
        <taxon>Ploima</taxon>
        <taxon>Brachionidae</taxon>
        <taxon>Brachionus</taxon>
    </lineage>
</organism>